<name>A0A9D4KBU1_DREPO</name>
<evidence type="ECO:0000313" key="1">
    <source>
        <dbReference type="EMBL" id="KAH3836634.1"/>
    </source>
</evidence>
<dbReference type="Proteomes" id="UP000828390">
    <property type="component" value="Unassembled WGS sequence"/>
</dbReference>
<reference evidence="1" key="2">
    <citation type="submission" date="2020-11" db="EMBL/GenBank/DDBJ databases">
        <authorList>
            <person name="McCartney M.A."/>
            <person name="Auch B."/>
            <person name="Kono T."/>
            <person name="Mallez S."/>
            <person name="Becker A."/>
            <person name="Gohl D.M."/>
            <person name="Silverstein K.A.T."/>
            <person name="Koren S."/>
            <person name="Bechman K.B."/>
            <person name="Herman A."/>
            <person name="Abrahante J.E."/>
            <person name="Garbe J."/>
        </authorList>
    </citation>
    <scope>NUCLEOTIDE SEQUENCE</scope>
    <source>
        <strain evidence="1">Duluth1</strain>
        <tissue evidence="1">Whole animal</tissue>
    </source>
</reference>
<dbReference type="EMBL" id="JAIWYP010000004">
    <property type="protein sequence ID" value="KAH3836634.1"/>
    <property type="molecule type" value="Genomic_DNA"/>
</dbReference>
<protein>
    <submittedName>
        <fullName evidence="1">Uncharacterized protein</fullName>
    </submittedName>
</protein>
<evidence type="ECO:0000313" key="2">
    <source>
        <dbReference type="Proteomes" id="UP000828390"/>
    </source>
</evidence>
<organism evidence="1 2">
    <name type="scientific">Dreissena polymorpha</name>
    <name type="common">Zebra mussel</name>
    <name type="synonym">Mytilus polymorpha</name>
    <dbReference type="NCBI Taxonomy" id="45954"/>
    <lineage>
        <taxon>Eukaryota</taxon>
        <taxon>Metazoa</taxon>
        <taxon>Spiralia</taxon>
        <taxon>Lophotrochozoa</taxon>
        <taxon>Mollusca</taxon>
        <taxon>Bivalvia</taxon>
        <taxon>Autobranchia</taxon>
        <taxon>Heteroconchia</taxon>
        <taxon>Euheterodonta</taxon>
        <taxon>Imparidentia</taxon>
        <taxon>Neoheterodontei</taxon>
        <taxon>Myida</taxon>
        <taxon>Dreissenoidea</taxon>
        <taxon>Dreissenidae</taxon>
        <taxon>Dreissena</taxon>
    </lineage>
</organism>
<gene>
    <name evidence="1" type="ORF">DPMN_110005</name>
</gene>
<dbReference type="AlphaFoldDB" id="A0A9D4KBU1"/>
<proteinExistence type="predicted"/>
<accession>A0A9D4KBU1</accession>
<sequence length="56" mass="6218">MSDEKFPGGSVVVGDSDTDIDFELLLMPLEFSKELQSYSWVIGISYISVDLLSESQ</sequence>
<keyword evidence="2" id="KW-1185">Reference proteome</keyword>
<comment type="caution">
    <text evidence="1">The sequence shown here is derived from an EMBL/GenBank/DDBJ whole genome shotgun (WGS) entry which is preliminary data.</text>
</comment>
<reference evidence="1" key="1">
    <citation type="journal article" date="2019" name="bioRxiv">
        <title>The Genome of the Zebra Mussel, Dreissena polymorpha: A Resource for Invasive Species Research.</title>
        <authorList>
            <person name="McCartney M.A."/>
            <person name="Auch B."/>
            <person name="Kono T."/>
            <person name="Mallez S."/>
            <person name="Zhang Y."/>
            <person name="Obille A."/>
            <person name="Becker A."/>
            <person name="Abrahante J.E."/>
            <person name="Garbe J."/>
            <person name="Badalamenti J.P."/>
            <person name="Herman A."/>
            <person name="Mangelson H."/>
            <person name="Liachko I."/>
            <person name="Sullivan S."/>
            <person name="Sone E.D."/>
            <person name="Koren S."/>
            <person name="Silverstein K.A.T."/>
            <person name="Beckman K.B."/>
            <person name="Gohl D.M."/>
        </authorList>
    </citation>
    <scope>NUCLEOTIDE SEQUENCE</scope>
    <source>
        <strain evidence="1">Duluth1</strain>
        <tissue evidence="1">Whole animal</tissue>
    </source>
</reference>